<feature type="region of interest" description="Disordered" evidence="1">
    <location>
        <begin position="76"/>
        <end position="107"/>
    </location>
</feature>
<gene>
    <name evidence="3" type="ORF">CEP50_02520</name>
</gene>
<comment type="caution">
    <text evidence="3">The sequence shown here is derived from an EMBL/GenBank/DDBJ whole genome shotgun (WGS) entry which is preliminary data.</text>
</comment>
<name>A0A2T0H033_ACTMO</name>
<accession>A0A2T0H033</accession>
<dbReference type="Proteomes" id="UP000239352">
    <property type="component" value="Unassembled WGS sequence"/>
</dbReference>
<keyword evidence="2" id="KW-0472">Membrane</keyword>
<protein>
    <submittedName>
        <fullName evidence="3">Uncharacterized protein</fullName>
    </submittedName>
</protein>
<dbReference type="AlphaFoldDB" id="A0A2T0H033"/>
<evidence type="ECO:0000313" key="3">
    <source>
        <dbReference type="EMBL" id="PRW64732.1"/>
    </source>
</evidence>
<evidence type="ECO:0000313" key="4">
    <source>
        <dbReference type="Proteomes" id="UP000239352"/>
    </source>
</evidence>
<reference evidence="3 4" key="1">
    <citation type="submission" date="2018-03" db="EMBL/GenBank/DDBJ databases">
        <title>Actinopolyspora mortivallis from Sahara, screening for active biomolecules.</title>
        <authorList>
            <person name="Selama O."/>
            <person name="Wellington E.M.H."/>
            <person name="Hacene H."/>
        </authorList>
    </citation>
    <scope>NUCLEOTIDE SEQUENCE [LARGE SCALE GENOMIC DNA]</scope>
    <source>
        <strain evidence="3 4">M5A</strain>
    </source>
</reference>
<dbReference type="InParanoid" id="A0A2T0H033"/>
<dbReference type="STRING" id="1050202.GCA_000384035_00752"/>
<keyword evidence="2" id="KW-0812">Transmembrane</keyword>
<proteinExistence type="predicted"/>
<sequence>MVTPSPSWILGTLVVLAGAVIVAEIRSRRGTSPRHAGGSGPAAWRLAAVRWEPPAHPDPPTVELIRWPLCDPDRHPRLFEPTVPEPAAPSVPGTPGGGGPDITVDEEPPELALMRRVLAGLHRLHRN</sequence>
<feature type="transmembrane region" description="Helical" evidence="2">
    <location>
        <begin position="6"/>
        <end position="25"/>
    </location>
</feature>
<dbReference type="EMBL" id="PVSR01000002">
    <property type="protein sequence ID" value="PRW64732.1"/>
    <property type="molecule type" value="Genomic_DNA"/>
</dbReference>
<evidence type="ECO:0000256" key="1">
    <source>
        <dbReference type="SAM" id="MobiDB-lite"/>
    </source>
</evidence>
<keyword evidence="4" id="KW-1185">Reference proteome</keyword>
<organism evidence="3 4">
    <name type="scientific">Actinopolyspora mortivallis</name>
    <dbReference type="NCBI Taxonomy" id="33906"/>
    <lineage>
        <taxon>Bacteria</taxon>
        <taxon>Bacillati</taxon>
        <taxon>Actinomycetota</taxon>
        <taxon>Actinomycetes</taxon>
        <taxon>Actinopolysporales</taxon>
        <taxon>Actinopolysporaceae</taxon>
        <taxon>Actinopolyspora</taxon>
    </lineage>
</organism>
<keyword evidence="2" id="KW-1133">Transmembrane helix</keyword>
<evidence type="ECO:0000256" key="2">
    <source>
        <dbReference type="SAM" id="Phobius"/>
    </source>
</evidence>